<evidence type="ECO:0000259" key="7">
    <source>
        <dbReference type="Pfam" id="PF22995"/>
    </source>
</evidence>
<accession>A0ABR2EXI7</accession>
<dbReference type="Proteomes" id="UP001472677">
    <property type="component" value="Unassembled WGS sequence"/>
</dbReference>
<evidence type="ECO:0000256" key="6">
    <source>
        <dbReference type="ARBA" id="ARBA00023163"/>
    </source>
</evidence>
<gene>
    <name evidence="9" type="ORF">V6N12_059712</name>
</gene>
<proteinExistence type="predicted"/>
<keyword evidence="4" id="KW-0862">Zinc</keyword>
<dbReference type="EMBL" id="JBBPBM010000010">
    <property type="protein sequence ID" value="KAK8566178.1"/>
    <property type="molecule type" value="Genomic_DNA"/>
</dbReference>
<name>A0ABR2EXI7_9ROSI</name>
<evidence type="ECO:0000259" key="8">
    <source>
        <dbReference type="Pfam" id="PF23118"/>
    </source>
</evidence>
<keyword evidence="6" id="KW-0804">Transcription</keyword>
<evidence type="ECO:0000256" key="2">
    <source>
        <dbReference type="ARBA" id="ARBA00022737"/>
    </source>
</evidence>
<keyword evidence="10" id="KW-1185">Reference proteome</keyword>
<comment type="caution">
    <text evidence="9">The sequence shown here is derived from an EMBL/GenBank/DDBJ whole genome shotgun (WGS) entry which is preliminary data.</text>
</comment>
<evidence type="ECO:0000313" key="9">
    <source>
        <dbReference type="EMBL" id="KAK8566178.1"/>
    </source>
</evidence>
<dbReference type="PANTHER" id="PTHR46352">
    <property type="entry name" value="PROTEIN SENSITIVE TO PROTON RHIZOTOXICITY 1"/>
    <property type="match status" value="1"/>
</dbReference>
<dbReference type="Pfam" id="PF23118">
    <property type="entry name" value="zf-C2H2_STOP2_C"/>
    <property type="match status" value="1"/>
</dbReference>
<feature type="domain" description="STOP1/2-like C2H2-type zinc finger" evidence="8">
    <location>
        <begin position="33"/>
        <end position="62"/>
    </location>
</feature>
<evidence type="ECO:0000313" key="10">
    <source>
        <dbReference type="Proteomes" id="UP001472677"/>
    </source>
</evidence>
<dbReference type="PANTHER" id="PTHR46352:SF14">
    <property type="entry name" value="PROTEIN SENSITIVE TO PROTON RHIZOTOXICITY 2-LIKE"/>
    <property type="match status" value="1"/>
</dbReference>
<evidence type="ECO:0008006" key="11">
    <source>
        <dbReference type="Google" id="ProtNLM"/>
    </source>
</evidence>
<protein>
    <recommendedName>
        <fullName evidence="11">C2H2-type domain-containing protein</fullName>
    </recommendedName>
</protein>
<organism evidence="9 10">
    <name type="scientific">Hibiscus sabdariffa</name>
    <name type="common">roselle</name>
    <dbReference type="NCBI Taxonomy" id="183260"/>
    <lineage>
        <taxon>Eukaryota</taxon>
        <taxon>Viridiplantae</taxon>
        <taxon>Streptophyta</taxon>
        <taxon>Embryophyta</taxon>
        <taxon>Tracheophyta</taxon>
        <taxon>Spermatophyta</taxon>
        <taxon>Magnoliopsida</taxon>
        <taxon>eudicotyledons</taxon>
        <taxon>Gunneridae</taxon>
        <taxon>Pentapetalae</taxon>
        <taxon>rosids</taxon>
        <taxon>malvids</taxon>
        <taxon>Malvales</taxon>
        <taxon>Malvaceae</taxon>
        <taxon>Malvoideae</taxon>
        <taxon>Hibiscus</taxon>
    </lineage>
</organism>
<evidence type="ECO:0000256" key="3">
    <source>
        <dbReference type="ARBA" id="ARBA00022771"/>
    </source>
</evidence>
<keyword evidence="5" id="KW-0805">Transcription regulation</keyword>
<keyword evidence="3" id="KW-0863">Zinc-finger</keyword>
<dbReference type="Pfam" id="PF22995">
    <property type="entry name" value="C2CH-3rd_BIRD-IDD"/>
    <property type="match status" value="1"/>
</dbReference>
<keyword evidence="2" id="KW-0677">Repeat</keyword>
<dbReference type="Gene3D" id="3.30.160.60">
    <property type="entry name" value="Classic Zinc Finger"/>
    <property type="match status" value="1"/>
</dbReference>
<evidence type="ECO:0000256" key="5">
    <source>
        <dbReference type="ARBA" id="ARBA00023015"/>
    </source>
</evidence>
<dbReference type="InterPro" id="IPR055187">
    <property type="entry name" value="C2CH-3rd_BIRD-IDD"/>
</dbReference>
<dbReference type="InterPro" id="IPR058196">
    <property type="entry name" value="zf-C2H2_STOP1/2_C"/>
</dbReference>
<sequence>MYSCNRCHQKSFSVLADLKAHLKHCGVEGETKKWKCSCGNGFSRKDKLFGHISLFEGHMPAVEEEPAIVTAAEDRKLKGAVAIEEDEDDLMEKEDCLEDGLFDDLLHGFGSFENYSLEELF</sequence>
<dbReference type="InterPro" id="IPR044300">
    <property type="entry name" value="STOP1/2"/>
</dbReference>
<evidence type="ECO:0000256" key="1">
    <source>
        <dbReference type="ARBA" id="ARBA00022723"/>
    </source>
</evidence>
<feature type="domain" description="BIRD-IDD transcription factor third C2HC zinc finger" evidence="7">
    <location>
        <begin position="2"/>
        <end position="26"/>
    </location>
</feature>
<keyword evidence="1" id="KW-0479">Metal-binding</keyword>
<evidence type="ECO:0000256" key="4">
    <source>
        <dbReference type="ARBA" id="ARBA00022833"/>
    </source>
</evidence>
<reference evidence="9 10" key="1">
    <citation type="journal article" date="2024" name="G3 (Bethesda)">
        <title>Genome assembly of Hibiscus sabdariffa L. provides insights into metabolisms of medicinal natural products.</title>
        <authorList>
            <person name="Kim T."/>
        </authorList>
    </citation>
    <scope>NUCLEOTIDE SEQUENCE [LARGE SCALE GENOMIC DNA]</scope>
    <source>
        <strain evidence="9">TK-2024</strain>
        <tissue evidence="9">Old leaves</tissue>
    </source>
</reference>